<protein>
    <submittedName>
        <fullName evidence="5">ABC transporter ATP-binding protein</fullName>
    </submittedName>
</protein>
<dbReference type="PROSITE" id="PS00211">
    <property type="entry name" value="ABC_TRANSPORTER_1"/>
    <property type="match status" value="1"/>
</dbReference>
<dbReference type="InterPro" id="IPR027417">
    <property type="entry name" value="P-loop_NTPase"/>
</dbReference>
<dbReference type="Proteomes" id="UP001499895">
    <property type="component" value="Unassembled WGS sequence"/>
</dbReference>
<keyword evidence="1" id="KW-0813">Transport</keyword>
<evidence type="ECO:0000256" key="2">
    <source>
        <dbReference type="ARBA" id="ARBA00022741"/>
    </source>
</evidence>
<sequence length="309" mass="32790">MTDPTASTALRATGLGRKFRSGWALRDCDFTLPAGRVTALVGPNGAGKSTLFHLATGLLRPTAGEIRVFGADPTTGAARDRVAFLAQDKPLYARFTVAETLRFGRSLNRDWDQAAAEGIVRAGGISFDARVGTLSPGQRTRVALALAFGKRPDLLLLDEPLADLDPLVRIEAMGLVMAEVADRGVTVVLSSHVLSELESVCDHVLLLRHGGVRLQGDTQQLCDEHLRLTGRAEDSTGDGLPSGLDRARVVESRVTGRQATALVRRSGSDPLAGAGTDRWITETPSLEELLLAYLRSDGPTTSGTTEAAA</sequence>
<dbReference type="InterPro" id="IPR017871">
    <property type="entry name" value="ABC_transporter-like_CS"/>
</dbReference>
<dbReference type="CDD" id="cd03230">
    <property type="entry name" value="ABC_DR_subfamily_A"/>
    <property type="match status" value="1"/>
</dbReference>
<dbReference type="Pfam" id="PF00005">
    <property type="entry name" value="ABC_tran"/>
    <property type="match status" value="1"/>
</dbReference>
<keyword evidence="6" id="KW-1185">Reference proteome</keyword>
<dbReference type="SUPFAM" id="SSF52540">
    <property type="entry name" value="P-loop containing nucleoside triphosphate hydrolases"/>
    <property type="match status" value="1"/>
</dbReference>
<dbReference type="PROSITE" id="PS50893">
    <property type="entry name" value="ABC_TRANSPORTER_2"/>
    <property type="match status" value="1"/>
</dbReference>
<keyword evidence="3 5" id="KW-0067">ATP-binding</keyword>
<evidence type="ECO:0000259" key="4">
    <source>
        <dbReference type="PROSITE" id="PS50893"/>
    </source>
</evidence>
<evidence type="ECO:0000313" key="5">
    <source>
        <dbReference type="EMBL" id="GAA0471764.1"/>
    </source>
</evidence>
<dbReference type="SMART" id="SM00382">
    <property type="entry name" value="AAA"/>
    <property type="match status" value="1"/>
</dbReference>
<keyword evidence="2" id="KW-0547">Nucleotide-binding</keyword>
<dbReference type="InterPro" id="IPR003439">
    <property type="entry name" value="ABC_transporter-like_ATP-bd"/>
</dbReference>
<evidence type="ECO:0000313" key="6">
    <source>
        <dbReference type="Proteomes" id="UP001499895"/>
    </source>
</evidence>
<feature type="domain" description="ABC transporter" evidence="4">
    <location>
        <begin position="10"/>
        <end position="234"/>
    </location>
</feature>
<dbReference type="GO" id="GO:0005524">
    <property type="term" value="F:ATP binding"/>
    <property type="evidence" value="ECO:0007669"/>
    <property type="project" value="UniProtKB-KW"/>
</dbReference>
<evidence type="ECO:0000256" key="1">
    <source>
        <dbReference type="ARBA" id="ARBA00022448"/>
    </source>
</evidence>
<gene>
    <name evidence="5" type="ORF">GCM10009544_37240</name>
</gene>
<evidence type="ECO:0000256" key="3">
    <source>
        <dbReference type="ARBA" id="ARBA00022840"/>
    </source>
</evidence>
<name>A0ABN1AAM5_9ACTN</name>
<proteinExistence type="predicted"/>
<dbReference type="PANTHER" id="PTHR42939">
    <property type="entry name" value="ABC TRANSPORTER ATP-BINDING PROTEIN ALBC-RELATED"/>
    <property type="match status" value="1"/>
</dbReference>
<organism evidence="5 6">
    <name type="scientific">Streptomyces stramineus</name>
    <dbReference type="NCBI Taxonomy" id="173861"/>
    <lineage>
        <taxon>Bacteria</taxon>
        <taxon>Bacillati</taxon>
        <taxon>Actinomycetota</taxon>
        <taxon>Actinomycetes</taxon>
        <taxon>Kitasatosporales</taxon>
        <taxon>Streptomycetaceae</taxon>
        <taxon>Streptomyces</taxon>
    </lineage>
</organism>
<dbReference type="InterPro" id="IPR051782">
    <property type="entry name" value="ABC_Transporter_VariousFunc"/>
</dbReference>
<dbReference type="PANTHER" id="PTHR42939:SF1">
    <property type="entry name" value="ABC TRANSPORTER ATP-BINDING PROTEIN ALBC-RELATED"/>
    <property type="match status" value="1"/>
</dbReference>
<dbReference type="EMBL" id="BAAAHB010000040">
    <property type="protein sequence ID" value="GAA0471764.1"/>
    <property type="molecule type" value="Genomic_DNA"/>
</dbReference>
<dbReference type="InterPro" id="IPR003593">
    <property type="entry name" value="AAA+_ATPase"/>
</dbReference>
<comment type="caution">
    <text evidence="5">The sequence shown here is derived from an EMBL/GenBank/DDBJ whole genome shotgun (WGS) entry which is preliminary data.</text>
</comment>
<reference evidence="5 6" key="1">
    <citation type="journal article" date="2019" name="Int. J. Syst. Evol. Microbiol.">
        <title>The Global Catalogue of Microorganisms (GCM) 10K type strain sequencing project: providing services to taxonomists for standard genome sequencing and annotation.</title>
        <authorList>
            <consortium name="The Broad Institute Genomics Platform"/>
            <consortium name="The Broad Institute Genome Sequencing Center for Infectious Disease"/>
            <person name="Wu L."/>
            <person name="Ma J."/>
        </authorList>
    </citation>
    <scope>NUCLEOTIDE SEQUENCE [LARGE SCALE GENOMIC DNA]</scope>
    <source>
        <strain evidence="5 6">JCM 10649</strain>
    </source>
</reference>
<dbReference type="Gene3D" id="3.40.50.300">
    <property type="entry name" value="P-loop containing nucleotide triphosphate hydrolases"/>
    <property type="match status" value="1"/>
</dbReference>
<dbReference type="RefSeq" id="WP_344092009.1">
    <property type="nucleotide sequence ID" value="NZ_BAAAHB010000040.1"/>
</dbReference>
<accession>A0ABN1AAM5</accession>